<evidence type="ECO:0000256" key="1">
    <source>
        <dbReference type="ARBA" id="ARBA00006100"/>
    </source>
</evidence>
<sequence length="400" mass="45249">MAVATAPQNPKNPTSPPQLGWPEAAYLHIPFCRQRCHYCDFATGLGTRELIETYVQMLCQEISSSYRYRHLPGDPSPLTSLFFGGGTPSLLTVEQLERILCTLRERIPFHPECEISLEANPGTLTLDQLAGYRALGINRISLGVQAFQPELLAACGRLHGVEEVYETIQDLRAVGLNNFNLDLIFGLPHQTVSHWQESLQALIEIDPPHVSIYDLTIESGTKFGRLYQPGDAPLPTEEMTVEMYLMAREQLTPAGYSHYEISNFARPGFQCRHNRVYWENRPYFGFGMGSVGYEGGRRIQQPKTLYDYFEQVKAGIHPLPPETASEEAWMDTLMLGLRLEEGLDLAHLQASFGDRKVEQALDRLDPYFEKGWASCDGGRLRLIPPHGWLFSNEILKDLFE</sequence>
<dbReference type="PROSITE" id="PS51918">
    <property type="entry name" value="RADICAL_SAM"/>
    <property type="match status" value="1"/>
</dbReference>
<comment type="subcellular location">
    <subcellularLocation>
        <location evidence="9">Cytoplasm</location>
    </subcellularLocation>
</comment>
<dbReference type="Pfam" id="PF04055">
    <property type="entry name" value="Radical_SAM"/>
    <property type="match status" value="1"/>
</dbReference>
<proteinExistence type="inferred from homology"/>
<dbReference type="PANTHER" id="PTHR13932">
    <property type="entry name" value="COPROPORPHYRINIGEN III OXIDASE"/>
    <property type="match status" value="1"/>
</dbReference>
<dbReference type="SFLD" id="SFLDS00029">
    <property type="entry name" value="Radical_SAM"/>
    <property type="match status" value="1"/>
</dbReference>
<dbReference type="InterPro" id="IPR006638">
    <property type="entry name" value="Elp3/MiaA/NifB-like_rSAM"/>
</dbReference>
<evidence type="ECO:0000256" key="7">
    <source>
        <dbReference type="ARBA" id="ARBA00023014"/>
    </source>
</evidence>
<evidence type="ECO:0000256" key="4">
    <source>
        <dbReference type="ARBA" id="ARBA00022691"/>
    </source>
</evidence>
<keyword evidence="9" id="KW-0004">4Fe-4S</keyword>
<dbReference type="InterPro" id="IPR034505">
    <property type="entry name" value="Coproporphyrinogen-III_oxidase"/>
</dbReference>
<evidence type="ECO:0000256" key="9">
    <source>
        <dbReference type="RuleBase" id="RU364116"/>
    </source>
</evidence>
<evidence type="ECO:0000256" key="8">
    <source>
        <dbReference type="ARBA" id="ARBA00023186"/>
    </source>
</evidence>
<comment type="similarity">
    <text evidence="1">Belongs to the anaerobic coproporphyrinogen-III oxidase family. HemW subfamily.</text>
</comment>
<dbReference type="InterPro" id="IPR010723">
    <property type="entry name" value="HemN_C"/>
</dbReference>
<keyword evidence="4 9" id="KW-0949">S-adenosyl-L-methionine</keyword>
<evidence type="ECO:0000259" key="10">
    <source>
        <dbReference type="PROSITE" id="PS51918"/>
    </source>
</evidence>
<dbReference type="InterPro" id="IPR007197">
    <property type="entry name" value="rSAM"/>
</dbReference>
<evidence type="ECO:0000256" key="6">
    <source>
        <dbReference type="ARBA" id="ARBA00023004"/>
    </source>
</evidence>
<organism evidence="11 12">
    <name type="scientific">Thermostichus vulcanus str. 'Rupite'</name>
    <dbReference type="NCBI Taxonomy" id="2813851"/>
    <lineage>
        <taxon>Bacteria</taxon>
        <taxon>Bacillati</taxon>
        <taxon>Cyanobacteriota</taxon>
        <taxon>Cyanophyceae</taxon>
        <taxon>Thermostichales</taxon>
        <taxon>Thermostichaceae</taxon>
        <taxon>Thermostichus</taxon>
    </lineage>
</organism>
<evidence type="ECO:0000256" key="5">
    <source>
        <dbReference type="ARBA" id="ARBA00022723"/>
    </source>
</evidence>
<dbReference type="InterPro" id="IPR013785">
    <property type="entry name" value="Aldolase_TIM"/>
</dbReference>
<dbReference type="Proteomes" id="UP000830835">
    <property type="component" value="Unassembled WGS sequence"/>
</dbReference>
<dbReference type="EMBL" id="JAFIRA010000027">
    <property type="protein sequence ID" value="MCJ2543387.1"/>
    <property type="molecule type" value="Genomic_DNA"/>
</dbReference>
<comment type="function">
    <text evidence="9">Probably acts as a heme chaperone, transferring heme to an unknown acceptor. Binds one molecule of heme per monomer, possibly covalently. Binds 1 [4Fe-4S] cluster. The cluster is coordinated with 3 cysteines and an exchangeable S-adenosyl-L-methionine.</text>
</comment>
<keyword evidence="12" id="KW-1185">Reference proteome</keyword>
<keyword evidence="7 9" id="KW-0411">Iron-sulfur</keyword>
<gene>
    <name evidence="11" type="ORF">JX360_10785</name>
</gene>
<dbReference type="InterPro" id="IPR058240">
    <property type="entry name" value="rSAM_sf"/>
</dbReference>
<dbReference type="RefSeq" id="WP_425244389.1">
    <property type="nucleotide sequence ID" value="NZ_JAFIRA010000027.1"/>
</dbReference>
<keyword evidence="8 9" id="KW-0143">Chaperone</keyword>
<dbReference type="SFLD" id="SFLDF00562">
    <property type="entry name" value="HemN-like__clustered_with_heat"/>
    <property type="match status" value="1"/>
</dbReference>
<protein>
    <recommendedName>
        <fullName evidence="2 9">Heme chaperone HemW</fullName>
    </recommendedName>
</protein>
<keyword evidence="5 9" id="KW-0479">Metal-binding</keyword>
<dbReference type="InterPro" id="IPR004559">
    <property type="entry name" value="HemW-like"/>
</dbReference>
<dbReference type="SFLD" id="SFLDF00288">
    <property type="entry name" value="HemN-like__clustered_with_nucl"/>
    <property type="match status" value="1"/>
</dbReference>
<keyword evidence="3 9" id="KW-0349">Heme</keyword>
<dbReference type="SFLD" id="SFLDG01082">
    <property type="entry name" value="B12-binding_domain_containing"/>
    <property type="match status" value="1"/>
</dbReference>
<keyword evidence="9" id="KW-0963">Cytoplasm</keyword>
<feature type="domain" description="Radical SAM core" evidence="10">
    <location>
        <begin position="17"/>
        <end position="254"/>
    </location>
</feature>
<dbReference type="SMART" id="SM00729">
    <property type="entry name" value="Elp3"/>
    <property type="match status" value="1"/>
</dbReference>
<dbReference type="PANTHER" id="PTHR13932:SF5">
    <property type="entry name" value="RADICAL S-ADENOSYL METHIONINE DOMAIN-CONTAINING PROTEIN 1, MITOCHONDRIAL"/>
    <property type="match status" value="1"/>
</dbReference>
<dbReference type="NCBIfam" id="TIGR00539">
    <property type="entry name" value="hemN_rel"/>
    <property type="match status" value="1"/>
</dbReference>
<reference evidence="11" key="1">
    <citation type="submission" date="2021-02" db="EMBL/GenBank/DDBJ databases">
        <title>The CRISPR/cas machinery reduction and long-range gene transfer in the hot spring cyanobacterium Synechococcus.</title>
        <authorList>
            <person name="Dvorak P."/>
            <person name="Jahodarova E."/>
            <person name="Hasler P."/>
            <person name="Poulickova A."/>
        </authorList>
    </citation>
    <scope>NUCLEOTIDE SEQUENCE</scope>
    <source>
        <strain evidence="11">Rupite</strain>
    </source>
</reference>
<accession>A0ABT0CCF6</accession>
<evidence type="ECO:0000256" key="3">
    <source>
        <dbReference type="ARBA" id="ARBA00022617"/>
    </source>
</evidence>
<name>A0ABT0CCF6_THEVL</name>
<dbReference type="Gene3D" id="3.20.20.70">
    <property type="entry name" value="Aldolase class I"/>
    <property type="match status" value="1"/>
</dbReference>
<dbReference type="Pfam" id="PF06969">
    <property type="entry name" value="HemN_C"/>
    <property type="match status" value="1"/>
</dbReference>
<dbReference type="CDD" id="cd01335">
    <property type="entry name" value="Radical_SAM"/>
    <property type="match status" value="1"/>
</dbReference>
<evidence type="ECO:0000256" key="2">
    <source>
        <dbReference type="ARBA" id="ARBA00017228"/>
    </source>
</evidence>
<evidence type="ECO:0000313" key="12">
    <source>
        <dbReference type="Proteomes" id="UP000830835"/>
    </source>
</evidence>
<comment type="caution">
    <text evidence="11">The sequence shown here is derived from an EMBL/GenBank/DDBJ whole genome shotgun (WGS) entry which is preliminary data.</text>
</comment>
<dbReference type="SFLD" id="SFLDG01065">
    <property type="entry name" value="anaerobic_coproporphyrinogen-I"/>
    <property type="match status" value="1"/>
</dbReference>
<evidence type="ECO:0000313" key="11">
    <source>
        <dbReference type="EMBL" id="MCJ2543387.1"/>
    </source>
</evidence>
<dbReference type="SUPFAM" id="SSF102114">
    <property type="entry name" value="Radical SAM enzymes"/>
    <property type="match status" value="1"/>
</dbReference>
<keyword evidence="6 9" id="KW-0408">Iron</keyword>